<evidence type="ECO:0000313" key="3">
    <source>
        <dbReference type="Proteomes" id="UP001243330"/>
    </source>
</evidence>
<evidence type="ECO:0000256" key="1">
    <source>
        <dbReference type="SAM" id="SignalP"/>
    </source>
</evidence>
<keyword evidence="3" id="KW-1185">Reference proteome</keyword>
<protein>
    <submittedName>
        <fullName evidence="2">Uncharacterized protein</fullName>
    </submittedName>
</protein>
<name>A0AAD9ELP1_9PEZI</name>
<feature type="chain" id="PRO_5042164177" evidence="1">
    <location>
        <begin position="21"/>
        <end position="68"/>
    </location>
</feature>
<dbReference type="AlphaFoldDB" id="A0AAD9ELP1"/>
<feature type="signal peptide" evidence="1">
    <location>
        <begin position="1"/>
        <end position="20"/>
    </location>
</feature>
<accession>A0AAD9ELP1</accession>
<comment type="caution">
    <text evidence="2">The sequence shown here is derived from an EMBL/GenBank/DDBJ whole genome shotgun (WGS) entry which is preliminary data.</text>
</comment>
<dbReference type="EMBL" id="JAQOWY010000009">
    <property type="protein sequence ID" value="KAK1856409.1"/>
    <property type="molecule type" value="Genomic_DNA"/>
</dbReference>
<proteinExistence type="predicted"/>
<dbReference type="Proteomes" id="UP001243330">
    <property type="component" value="Unassembled WGS sequence"/>
</dbReference>
<evidence type="ECO:0000313" key="2">
    <source>
        <dbReference type="EMBL" id="KAK1856409.1"/>
    </source>
</evidence>
<sequence length="68" mass="7363">MRFLLLVVLAALSASTPAPSGPYHIAGDGDMSNASQTRLSTDFGPVTYPQVQSTPGIKKFWALQHFDR</sequence>
<organism evidence="2 3">
    <name type="scientific">Colletotrichum chrysophilum</name>
    <dbReference type="NCBI Taxonomy" id="1836956"/>
    <lineage>
        <taxon>Eukaryota</taxon>
        <taxon>Fungi</taxon>
        <taxon>Dikarya</taxon>
        <taxon>Ascomycota</taxon>
        <taxon>Pezizomycotina</taxon>
        <taxon>Sordariomycetes</taxon>
        <taxon>Hypocreomycetidae</taxon>
        <taxon>Glomerellales</taxon>
        <taxon>Glomerellaceae</taxon>
        <taxon>Colletotrichum</taxon>
        <taxon>Colletotrichum gloeosporioides species complex</taxon>
    </lineage>
</organism>
<gene>
    <name evidence="2" type="ORF">CCHR01_00980</name>
</gene>
<reference evidence="2" key="1">
    <citation type="submission" date="2023-01" db="EMBL/GenBank/DDBJ databases">
        <title>Colletotrichum chrysophilum M932 genome sequence.</title>
        <authorList>
            <person name="Baroncelli R."/>
        </authorList>
    </citation>
    <scope>NUCLEOTIDE SEQUENCE</scope>
    <source>
        <strain evidence="2">M932</strain>
    </source>
</reference>
<keyword evidence="1" id="KW-0732">Signal</keyword>